<dbReference type="Pfam" id="PF14385">
    <property type="entry name" value="DUF4416"/>
    <property type="match status" value="1"/>
</dbReference>
<gene>
    <name evidence="1" type="ORF">S12H4_12746</name>
</gene>
<sequence length="176" mass="20916">MGTVKTPQKAILFTGILYCKTAEPEYIYKILEKEFGAIILTSRLFTFIETEYYKEEMGENLTRVFAAFDNLIEKDRIVDIKLKTNQIEDNLFSVNGRRSVNIDPGYLTSAKVVLATTKNFQHRLYLKKGIFAEVTLRYRKDSYSPWEWTFRDYKREESIDFFNKLRVIYRMKVKNI</sequence>
<dbReference type="EMBL" id="BARW01006085">
    <property type="protein sequence ID" value="GAI86085.1"/>
    <property type="molecule type" value="Genomic_DNA"/>
</dbReference>
<name>X1TET2_9ZZZZ</name>
<evidence type="ECO:0000313" key="1">
    <source>
        <dbReference type="EMBL" id="GAI86085.1"/>
    </source>
</evidence>
<comment type="caution">
    <text evidence="1">The sequence shown here is derived from an EMBL/GenBank/DDBJ whole genome shotgun (WGS) entry which is preliminary data.</text>
</comment>
<accession>X1TET2</accession>
<dbReference type="AlphaFoldDB" id="X1TET2"/>
<protein>
    <recommendedName>
        <fullName evidence="2">DUF4416 domain-containing protein</fullName>
    </recommendedName>
</protein>
<dbReference type="InterPro" id="IPR025529">
    <property type="entry name" value="DUF4416"/>
</dbReference>
<reference evidence="1" key="1">
    <citation type="journal article" date="2014" name="Front. Microbiol.">
        <title>High frequency of phylogenetically diverse reductive dehalogenase-homologous genes in deep subseafloor sedimentary metagenomes.</title>
        <authorList>
            <person name="Kawai M."/>
            <person name="Futagami T."/>
            <person name="Toyoda A."/>
            <person name="Takaki Y."/>
            <person name="Nishi S."/>
            <person name="Hori S."/>
            <person name="Arai W."/>
            <person name="Tsubouchi T."/>
            <person name="Morono Y."/>
            <person name="Uchiyama I."/>
            <person name="Ito T."/>
            <person name="Fujiyama A."/>
            <person name="Inagaki F."/>
            <person name="Takami H."/>
        </authorList>
    </citation>
    <scope>NUCLEOTIDE SEQUENCE</scope>
    <source>
        <strain evidence="1">Expedition CK06-06</strain>
    </source>
</reference>
<organism evidence="1">
    <name type="scientific">marine sediment metagenome</name>
    <dbReference type="NCBI Taxonomy" id="412755"/>
    <lineage>
        <taxon>unclassified sequences</taxon>
        <taxon>metagenomes</taxon>
        <taxon>ecological metagenomes</taxon>
    </lineage>
</organism>
<evidence type="ECO:0008006" key="2">
    <source>
        <dbReference type="Google" id="ProtNLM"/>
    </source>
</evidence>
<proteinExistence type="predicted"/>